<feature type="chain" id="PRO_5047128128" evidence="2">
    <location>
        <begin position="18"/>
        <end position="381"/>
    </location>
</feature>
<proteinExistence type="predicted"/>
<dbReference type="EMBL" id="JBBJCI010000119">
    <property type="protein sequence ID" value="KAK7248178.1"/>
    <property type="molecule type" value="Genomic_DNA"/>
</dbReference>
<keyword evidence="4" id="KW-1185">Reference proteome</keyword>
<accession>A0ABR1G4S2</accession>
<protein>
    <submittedName>
        <fullName evidence="3">H/ACA snoRNPs complex protein</fullName>
    </submittedName>
</protein>
<feature type="compositionally biased region" description="Low complexity" evidence="1">
    <location>
        <begin position="318"/>
        <end position="331"/>
    </location>
</feature>
<keyword evidence="2" id="KW-0732">Signal</keyword>
<evidence type="ECO:0000256" key="2">
    <source>
        <dbReference type="SAM" id="SignalP"/>
    </source>
</evidence>
<evidence type="ECO:0000313" key="4">
    <source>
        <dbReference type="Proteomes" id="UP001363151"/>
    </source>
</evidence>
<gene>
    <name evidence="3" type="primary">NAF1</name>
    <name evidence="3" type="ORF">SO694_00081051</name>
</gene>
<name>A0ABR1G4S2_AURAN</name>
<evidence type="ECO:0000256" key="1">
    <source>
        <dbReference type="SAM" id="MobiDB-lite"/>
    </source>
</evidence>
<comment type="caution">
    <text evidence="3">The sequence shown here is derived from an EMBL/GenBank/DDBJ whole genome shotgun (WGS) entry which is preliminary data.</text>
</comment>
<dbReference type="Proteomes" id="UP001363151">
    <property type="component" value="Unassembled WGS sequence"/>
</dbReference>
<organism evidence="3 4">
    <name type="scientific">Aureococcus anophagefferens</name>
    <name type="common">Harmful bloom alga</name>
    <dbReference type="NCBI Taxonomy" id="44056"/>
    <lineage>
        <taxon>Eukaryota</taxon>
        <taxon>Sar</taxon>
        <taxon>Stramenopiles</taxon>
        <taxon>Ochrophyta</taxon>
        <taxon>Pelagophyceae</taxon>
        <taxon>Pelagomonadales</taxon>
        <taxon>Pelagomonadaceae</taxon>
        <taxon>Aureococcus</taxon>
    </lineage>
</organism>
<reference evidence="3 4" key="1">
    <citation type="submission" date="2024-03" db="EMBL/GenBank/DDBJ databases">
        <title>Aureococcus anophagefferens CCMP1851 and Kratosvirus quantuckense: Draft genome of a second virus-susceptible host strain in the model system.</title>
        <authorList>
            <person name="Chase E."/>
            <person name="Truchon A.R."/>
            <person name="Schepens W."/>
            <person name="Wilhelm S.W."/>
        </authorList>
    </citation>
    <scope>NUCLEOTIDE SEQUENCE [LARGE SCALE GENOMIC DNA]</scope>
    <source>
        <strain evidence="3 4">CCMP1851</strain>
    </source>
</reference>
<feature type="region of interest" description="Disordered" evidence="1">
    <location>
        <begin position="313"/>
        <end position="338"/>
    </location>
</feature>
<evidence type="ECO:0000313" key="3">
    <source>
        <dbReference type="EMBL" id="KAK7248178.1"/>
    </source>
</evidence>
<sequence>MVPVLAAAWVAAAAAHGRSCAPAAPRFDAAAACGPGVSGVVVVPAVRKGLNNQRMRIVQDAVVASLLGAALELPREEVAFGDVFDEARVVAGLRSRQRRVDRAAEAALRRFRAETRDAPVVALHWRGDEDFVRTAHGLNASRARRLGVDFELGVAATPSAGAVRVVLRARRARARAAGGAAATSMVDVDVRDGLGAIFAKQFLYGEDVEDARARARARGDLVELHGGFGAGLGACVLRRQGEEGRRVVLRAFQACDECAPVLPNVCLDTGAHDARYEALLDGWNPADELSRHDDALGVSCARAARLLDVAGGPHRDAATGASTRSTRTWRSGGDGAAPSTRFARRARAQLDRFEALAELLVRLRRRRGASAARGRRGRGAG</sequence>
<feature type="signal peptide" evidence="2">
    <location>
        <begin position="1"/>
        <end position="17"/>
    </location>
</feature>